<feature type="transmembrane region" description="Helical" evidence="1">
    <location>
        <begin position="154"/>
        <end position="173"/>
    </location>
</feature>
<proteinExistence type="predicted"/>
<reference evidence="2 3" key="1">
    <citation type="journal article" date="2016" name="Sci. Rep.">
        <title>Metabolic traits of an uncultured archaeal lineage -MSBL1- from brine pools of the Red Sea.</title>
        <authorList>
            <person name="Mwirichia R."/>
            <person name="Alam I."/>
            <person name="Rashid M."/>
            <person name="Vinu M."/>
            <person name="Ba-Alawi W."/>
            <person name="Anthony Kamau A."/>
            <person name="Kamanda Ngugi D."/>
            <person name="Goker M."/>
            <person name="Klenk H.P."/>
            <person name="Bajic V."/>
            <person name="Stingl U."/>
        </authorList>
    </citation>
    <scope>NUCLEOTIDE SEQUENCE [LARGE SCALE GENOMIC DNA]</scope>
    <source>
        <strain evidence="2">SCGC-AAA259I07</strain>
    </source>
</reference>
<protein>
    <submittedName>
        <fullName evidence="2">Uncharacterized protein</fullName>
    </submittedName>
</protein>
<keyword evidence="1" id="KW-1133">Transmembrane helix</keyword>
<comment type="caution">
    <text evidence="2">The sequence shown here is derived from an EMBL/GenBank/DDBJ whole genome shotgun (WGS) entry which is preliminary data.</text>
</comment>
<dbReference type="PANTHER" id="PTHR31272">
    <property type="entry name" value="CYTOCHROME C-TYPE BIOGENESIS PROTEIN HI_1454-RELATED"/>
    <property type="match status" value="1"/>
</dbReference>
<dbReference type="EMBL" id="LHXQ01000008">
    <property type="protein sequence ID" value="KXA95299.1"/>
    <property type="molecule type" value="Genomic_DNA"/>
</dbReference>
<dbReference type="AlphaFoldDB" id="A0A133UMD9"/>
<accession>A0A133UMD9</accession>
<feature type="transmembrane region" description="Helical" evidence="1">
    <location>
        <begin position="57"/>
        <end position="80"/>
    </location>
</feature>
<organism evidence="2 3">
    <name type="scientific">candidate division MSBL1 archaeon SCGC-AAA259I07</name>
    <dbReference type="NCBI Taxonomy" id="1698266"/>
    <lineage>
        <taxon>Archaea</taxon>
        <taxon>Methanobacteriati</taxon>
        <taxon>Methanobacteriota</taxon>
        <taxon>candidate division MSBL1</taxon>
    </lineage>
</organism>
<gene>
    <name evidence="2" type="ORF">AKJ36_00960</name>
</gene>
<keyword evidence="1" id="KW-0812">Transmembrane</keyword>
<dbReference type="InterPro" id="IPR051790">
    <property type="entry name" value="Cytochrome_c-biogenesis_DsbD"/>
</dbReference>
<name>A0A133UMD9_9EURY</name>
<feature type="transmembrane region" description="Helical" evidence="1">
    <location>
        <begin position="128"/>
        <end position="148"/>
    </location>
</feature>
<evidence type="ECO:0000313" key="2">
    <source>
        <dbReference type="EMBL" id="KXA95299.1"/>
    </source>
</evidence>
<dbReference type="PANTHER" id="PTHR31272:SF9">
    <property type="entry name" value="BLL1027 PROTEIN"/>
    <property type="match status" value="1"/>
</dbReference>
<keyword evidence="1" id="KW-0472">Membrane</keyword>
<feature type="transmembrane region" description="Helical" evidence="1">
    <location>
        <begin position="86"/>
        <end position="107"/>
    </location>
</feature>
<evidence type="ECO:0000313" key="3">
    <source>
        <dbReference type="Proteomes" id="UP000070155"/>
    </source>
</evidence>
<feature type="transmembrane region" description="Helical" evidence="1">
    <location>
        <begin position="6"/>
        <end position="36"/>
    </location>
</feature>
<evidence type="ECO:0000256" key="1">
    <source>
        <dbReference type="SAM" id="Phobius"/>
    </source>
</evidence>
<dbReference type="PATRIC" id="fig|1698266.3.peg.810"/>
<keyword evidence="3" id="KW-1185">Reference proteome</keyword>
<sequence>MTNFEIISLAFSAGAASFLNPCSFALLPAYLSFFLGKDEKRPNPENWTQSILKGLKYGLSATLGFAVVFLTIGFLVSLASVQIKPFLTPFTWLIGILLIILGFFWILNKPFLYLSSISGKIELQRTSFFLFGAAYALSSLACVFPVFLMLIFSTIQTGAFISGVSVFIAFTLVL</sequence>
<dbReference type="Proteomes" id="UP000070155">
    <property type="component" value="Unassembled WGS sequence"/>
</dbReference>